<keyword evidence="2" id="KW-0328">Glycosyltransferase</keyword>
<proteinExistence type="predicted"/>
<sequence length="463" mass="52424">MSPPTPTTRELALVVVLLFSLVFFVSRSHSGTQSAGNQLSSATQDLAIAPYDPSHVQTPYEYGSNRVDGFPETTVVAHVPGWTIFDRLYLYNGTAYIVTDDPKGLPDRSKIISKGRPIRNGPVEVASRLPTDQEMRIVSTAEAREIFGWWVNDPAQFITHYYHWSAELFFGLWRTYSSLDPTIPANGSTHLPPPRRLLFSHLDAAHWRDYAAMNEWVLRAAFPGIALEFNTDWAERAGMGAVSVLDRVVLADRSAAMYAYNFLRTQRTASVPFALPGSAHWWSTIRGSVMQFAGFSDAMQPSDKYVITYISRQEWGRRMLKQEDHERLVQELYKLRDTYGYEVVVANMDKMSRVEQLQLAGRTTIMMGVHGNGLTSLVWMKPQRRSTVMEFFFPGGFAHDYEWTTRALGMVHYGFWGDRAFTRPDVPQVAYPEGFQGNSIPIDGALVARLCHERLTLAEETDD</sequence>
<dbReference type="Pfam" id="PF04577">
    <property type="entry name" value="Glyco_transf_61"/>
    <property type="match status" value="1"/>
</dbReference>
<keyword evidence="5" id="KW-1133">Transmembrane helix</keyword>
<dbReference type="PANTHER" id="PTHR20961:SF38">
    <property type="entry name" value="PROTEIN O-LINKED-MANNOSE BETA-1,4-N-ACETYLGLUCOSAMINYLTRANSFERASE 2"/>
    <property type="match status" value="1"/>
</dbReference>
<evidence type="ECO:0000259" key="9">
    <source>
        <dbReference type="Pfam" id="PF04577"/>
    </source>
</evidence>
<evidence type="ECO:0000313" key="11">
    <source>
        <dbReference type="Proteomes" id="UP000030669"/>
    </source>
</evidence>
<dbReference type="InterPro" id="IPR049625">
    <property type="entry name" value="Glyco_transf_61_cat"/>
</dbReference>
<evidence type="ECO:0000256" key="8">
    <source>
        <dbReference type="SAM" id="SignalP"/>
    </source>
</evidence>
<feature type="chain" id="PRO_5004544231" description="Glycosyltransferase 61 catalytic domain-containing protein" evidence="8">
    <location>
        <begin position="29"/>
        <end position="463"/>
    </location>
</feature>
<evidence type="ECO:0000256" key="7">
    <source>
        <dbReference type="ARBA" id="ARBA00023180"/>
    </source>
</evidence>
<dbReference type="HOGENOM" id="CLU_033167_0_0_1"/>
<keyword evidence="7" id="KW-0325">Glycoprotein</keyword>
<reference evidence="10 11" key="1">
    <citation type="journal article" date="2012" name="Science">
        <title>The Paleozoic origin of enzymatic lignin decomposition reconstructed from 31 fungal genomes.</title>
        <authorList>
            <person name="Floudas D."/>
            <person name="Binder M."/>
            <person name="Riley R."/>
            <person name="Barry K."/>
            <person name="Blanchette R.A."/>
            <person name="Henrissat B."/>
            <person name="Martinez A.T."/>
            <person name="Otillar R."/>
            <person name="Spatafora J.W."/>
            <person name="Yadav J.S."/>
            <person name="Aerts A."/>
            <person name="Benoit I."/>
            <person name="Boyd A."/>
            <person name="Carlson A."/>
            <person name="Copeland A."/>
            <person name="Coutinho P.M."/>
            <person name="de Vries R.P."/>
            <person name="Ferreira P."/>
            <person name="Findley K."/>
            <person name="Foster B."/>
            <person name="Gaskell J."/>
            <person name="Glotzer D."/>
            <person name="Gorecki P."/>
            <person name="Heitman J."/>
            <person name="Hesse C."/>
            <person name="Hori C."/>
            <person name="Igarashi K."/>
            <person name="Jurgens J.A."/>
            <person name="Kallen N."/>
            <person name="Kersten P."/>
            <person name="Kohler A."/>
            <person name="Kuees U."/>
            <person name="Kumar T.K.A."/>
            <person name="Kuo A."/>
            <person name="LaButti K."/>
            <person name="Larrondo L.F."/>
            <person name="Lindquist E."/>
            <person name="Ling A."/>
            <person name="Lombard V."/>
            <person name="Lucas S."/>
            <person name="Lundell T."/>
            <person name="Martin R."/>
            <person name="McLaughlin D.J."/>
            <person name="Morgenstern I."/>
            <person name="Morin E."/>
            <person name="Murat C."/>
            <person name="Nagy L.G."/>
            <person name="Nolan M."/>
            <person name="Ohm R.A."/>
            <person name="Patyshakuliyeva A."/>
            <person name="Rokas A."/>
            <person name="Ruiz-Duenas F.J."/>
            <person name="Sabat G."/>
            <person name="Salamov A."/>
            <person name="Samejima M."/>
            <person name="Schmutz J."/>
            <person name="Slot J.C."/>
            <person name="St John F."/>
            <person name="Stenlid J."/>
            <person name="Sun H."/>
            <person name="Sun S."/>
            <person name="Syed K."/>
            <person name="Tsang A."/>
            <person name="Wiebenga A."/>
            <person name="Young D."/>
            <person name="Pisabarro A."/>
            <person name="Eastwood D.C."/>
            <person name="Martin F."/>
            <person name="Cullen D."/>
            <person name="Grigoriev I.V."/>
            <person name="Hibbett D.S."/>
        </authorList>
    </citation>
    <scope>NUCLEOTIDE SEQUENCE [LARGE SCALE GENOMIC DNA]</scope>
    <source>
        <strain evidence="10 11">ATCC 11539</strain>
    </source>
</reference>
<keyword evidence="4" id="KW-0812">Transmembrane</keyword>
<accession>S7Q4R1</accession>
<dbReference type="InterPro" id="IPR007657">
    <property type="entry name" value="Glycosyltransferase_61"/>
</dbReference>
<dbReference type="GO" id="GO:0005783">
    <property type="term" value="C:endoplasmic reticulum"/>
    <property type="evidence" value="ECO:0007669"/>
    <property type="project" value="TreeGrafter"/>
</dbReference>
<name>S7Q4R1_GLOTA</name>
<evidence type="ECO:0000256" key="1">
    <source>
        <dbReference type="ARBA" id="ARBA00004167"/>
    </source>
</evidence>
<dbReference type="GO" id="GO:0097363">
    <property type="term" value="F:protein O-acetylglucosaminyltransferase activity"/>
    <property type="evidence" value="ECO:0007669"/>
    <property type="project" value="TreeGrafter"/>
</dbReference>
<evidence type="ECO:0000256" key="3">
    <source>
        <dbReference type="ARBA" id="ARBA00022679"/>
    </source>
</evidence>
<dbReference type="EMBL" id="KB469302">
    <property type="protein sequence ID" value="EPQ54991.1"/>
    <property type="molecule type" value="Genomic_DNA"/>
</dbReference>
<gene>
    <name evidence="10" type="ORF">GLOTRDRAFT_116124</name>
</gene>
<dbReference type="PANTHER" id="PTHR20961">
    <property type="entry name" value="GLYCOSYLTRANSFERASE"/>
    <property type="match status" value="1"/>
</dbReference>
<dbReference type="eggNOG" id="ENOG502SC68">
    <property type="taxonomic scope" value="Eukaryota"/>
</dbReference>
<evidence type="ECO:0000256" key="4">
    <source>
        <dbReference type="ARBA" id="ARBA00022692"/>
    </source>
</evidence>
<dbReference type="GO" id="GO:0035269">
    <property type="term" value="P:protein O-linked glycosylation via mannose"/>
    <property type="evidence" value="ECO:0007669"/>
    <property type="project" value="TreeGrafter"/>
</dbReference>
<dbReference type="RefSeq" id="XP_007866175.1">
    <property type="nucleotide sequence ID" value="XM_007867984.1"/>
</dbReference>
<dbReference type="GO" id="GO:0016020">
    <property type="term" value="C:membrane"/>
    <property type="evidence" value="ECO:0007669"/>
    <property type="project" value="UniProtKB-SubCell"/>
</dbReference>
<keyword evidence="3" id="KW-0808">Transferase</keyword>
<protein>
    <recommendedName>
        <fullName evidence="9">Glycosyltransferase 61 catalytic domain-containing protein</fullName>
    </recommendedName>
</protein>
<keyword evidence="8" id="KW-0732">Signal</keyword>
<feature type="domain" description="Glycosyltransferase 61 catalytic" evidence="9">
    <location>
        <begin position="201"/>
        <end position="384"/>
    </location>
</feature>
<evidence type="ECO:0000313" key="10">
    <source>
        <dbReference type="EMBL" id="EPQ54991.1"/>
    </source>
</evidence>
<dbReference type="OrthoDB" id="529273at2759"/>
<dbReference type="AlphaFoldDB" id="S7Q4R1"/>
<dbReference type="Proteomes" id="UP000030669">
    <property type="component" value="Unassembled WGS sequence"/>
</dbReference>
<evidence type="ECO:0000256" key="2">
    <source>
        <dbReference type="ARBA" id="ARBA00022676"/>
    </source>
</evidence>
<organism evidence="10 11">
    <name type="scientific">Gloeophyllum trabeum (strain ATCC 11539 / FP-39264 / Madison 617)</name>
    <name type="common">Brown rot fungus</name>
    <dbReference type="NCBI Taxonomy" id="670483"/>
    <lineage>
        <taxon>Eukaryota</taxon>
        <taxon>Fungi</taxon>
        <taxon>Dikarya</taxon>
        <taxon>Basidiomycota</taxon>
        <taxon>Agaricomycotina</taxon>
        <taxon>Agaricomycetes</taxon>
        <taxon>Gloeophyllales</taxon>
        <taxon>Gloeophyllaceae</taxon>
        <taxon>Gloeophyllum</taxon>
    </lineage>
</organism>
<evidence type="ECO:0000256" key="5">
    <source>
        <dbReference type="ARBA" id="ARBA00022989"/>
    </source>
</evidence>
<keyword evidence="6" id="KW-0472">Membrane</keyword>
<comment type="subcellular location">
    <subcellularLocation>
        <location evidence="1">Membrane</location>
        <topology evidence="1">Single-pass membrane protein</topology>
    </subcellularLocation>
</comment>
<keyword evidence="11" id="KW-1185">Reference proteome</keyword>
<dbReference type="OMA" id="LFFGFWR"/>
<evidence type="ECO:0000256" key="6">
    <source>
        <dbReference type="ARBA" id="ARBA00023136"/>
    </source>
</evidence>
<dbReference type="KEGG" id="gtr:GLOTRDRAFT_116124"/>
<feature type="signal peptide" evidence="8">
    <location>
        <begin position="1"/>
        <end position="28"/>
    </location>
</feature>
<dbReference type="GeneID" id="19300145"/>